<dbReference type="InterPro" id="IPR050147">
    <property type="entry name" value="Ser/Thr_Dehydratase"/>
</dbReference>
<dbReference type="EC" id="4.3.1.17" evidence="2"/>
<evidence type="ECO:0000256" key="5">
    <source>
        <dbReference type="ARBA" id="ARBA00041766"/>
    </source>
</evidence>
<reference evidence="10" key="1">
    <citation type="submission" date="2022-11" db="UniProtKB">
        <authorList>
            <consortium name="WormBaseParasite"/>
        </authorList>
    </citation>
    <scope>IDENTIFICATION</scope>
</reference>
<comment type="cofactor">
    <cofactor evidence="1">
        <name>pyridoxal 5'-phosphate</name>
        <dbReference type="ChEBI" id="CHEBI:597326"/>
    </cofactor>
</comment>
<evidence type="ECO:0000256" key="3">
    <source>
        <dbReference type="ARBA" id="ARBA00022898"/>
    </source>
</evidence>
<organism evidence="9 10">
    <name type="scientific">Plectus sambesii</name>
    <dbReference type="NCBI Taxonomy" id="2011161"/>
    <lineage>
        <taxon>Eukaryota</taxon>
        <taxon>Metazoa</taxon>
        <taxon>Ecdysozoa</taxon>
        <taxon>Nematoda</taxon>
        <taxon>Chromadorea</taxon>
        <taxon>Plectida</taxon>
        <taxon>Plectina</taxon>
        <taxon>Plectoidea</taxon>
        <taxon>Plectidae</taxon>
        <taxon>Plectus</taxon>
    </lineage>
</organism>
<dbReference type="PANTHER" id="PTHR48078:SF14">
    <property type="entry name" value="L-SERINE AMMONIA-LYASE"/>
    <property type="match status" value="1"/>
</dbReference>
<protein>
    <recommendedName>
        <fullName evidence="2">L-serine ammonia-lyase</fullName>
        <ecNumber evidence="2">4.3.1.17</ecNumber>
    </recommendedName>
    <alternativeName>
        <fullName evidence="5">L-serine deaminase</fullName>
    </alternativeName>
    <alternativeName>
        <fullName evidence="6">L-threonine dehydratase</fullName>
    </alternativeName>
</protein>
<dbReference type="GO" id="GO:0009097">
    <property type="term" value="P:isoleucine biosynthetic process"/>
    <property type="evidence" value="ECO:0007669"/>
    <property type="project" value="TreeGrafter"/>
</dbReference>
<dbReference type="SUPFAM" id="SSF53686">
    <property type="entry name" value="Tryptophan synthase beta subunit-like PLP-dependent enzymes"/>
    <property type="match status" value="1"/>
</dbReference>
<dbReference type="GO" id="GO:0030170">
    <property type="term" value="F:pyridoxal phosphate binding"/>
    <property type="evidence" value="ECO:0007669"/>
    <property type="project" value="InterPro"/>
</dbReference>
<evidence type="ECO:0000256" key="4">
    <source>
        <dbReference type="ARBA" id="ARBA00023239"/>
    </source>
</evidence>
<dbReference type="AlphaFoldDB" id="A0A914VX50"/>
<keyword evidence="4" id="KW-0456">Lyase</keyword>
<comment type="catalytic activity">
    <reaction evidence="7">
        <text>L-serine = pyruvate + NH4(+)</text>
        <dbReference type="Rhea" id="RHEA:19169"/>
        <dbReference type="ChEBI" id="CHEBI:15361"/>
        <dbReference type="ChEBI" id="CHEBI:28938"/>
        <dbReference type="ChEBI" id="CHEBI:33384"/>
        <dbReference type="EC" id="4.3.1.17"/>
    </reaction>
</comment>
<dbReference type="InterPro" id="IPR001926">
    <property type="entry name" value="TrpB-like_PALP"/>
</dbReference>
<dbReference type="PANTHER" id="PTHR48078">
    <property type="entry name" value="THREONINE DEHYDRATASE, MITOCHONDRIAL-RELATED"/>
    <property type="match status" value="1"/>
</dbReference>
<evidence type="ECO:0000256" key="6">
    <source>
        <dbReference type="ARBA" id="ARBA00042605"/>
    </source>
</evidence>
<evidence type="ECO:0000259" key="8">
    <source>
        <dbReference type="Pfam" id="PF00291"/>
    </source>
</evidence>
<accession>A0A914VX50</accession>
<keyword evidence="3" id="KW-0663">Pyridoxal phosphate</keyword>
<dbReference type="Proteomes" id="UP000887566">
    <property type="component" value="Unplaced"/>
</dbReference>
<dbReference type="GO" id="GO:0003941">
    <property type="term" value="F:L-serine ammonia-lyase activity"/>
    <property type="evidence" value="ECO:0007669"/>
    <property type="project" value="UniProtKB-EC"/>
</dbReference>
<dbReference type="Pfam" id="PF00291">
    <property type="entry name" value="PALP"/>
    <property type="match status" value="1"/>
</dbReference>
<dbReference type="GO" id="GO:0006565">
    <property type="term" value="P:L-serine catabolic process"/>
    <property type="evidence" value="ECO:0007669"/>
    <property type="project" value="TreeGrafter"/>
</dbReference>
<dbReference type="Gene3D" id="3.40.50.1100">
    <property type="match status" value="2"/>
</dbReference>
<dbReference type="GO" id="GO:0006567">
    <property type="term" value="P:L-threonine catabolic process"/>
    <property type="evidence" value="ECO:0007669"/>
    <property type="project" value="TreeGrafter"/>
</dbReference>
<feature type="domain" description="Tryptophan synthase beta chain-like PALP" evidence="8">
    <location>
        <begin position="52"/>
        <end position="320"/>
    </location>
</feature>
<dbReference type="InterPro" id="IPR000634">
    <property type="entry name" value="Ser/Thr_deHydtase_PyrdxlP-BS"/>
</dbReference>
<dbReference type="InterPro" id="IPR036052">
    <property type="entry name" value="TrpB-like_PALP_sf"/>
</dbReference>
<evidence type="ECO:0000256" key="2">
    <source>
        <dbReference type="ARBA" id="ARBA00012093"/>
    </source>
</evidence>
<dbReference type="WBParaSite" id="PSAMB.scaffold2748size21487.g19109.t1">
    <property type="protein sequence ID" value="PSAMB.scaffold2748size21487.g19109.t1"/>
    <property type="gene ID" value="PSAMB.scaffold2748size21487.g19109"/>
</dbReference>
<evidence type="ECO:0000313" key="10">
    <source>
        <dbReference type="WBParaSite" id="PSAMB.scaffold2748size21487.g19109.t1"/>
    </source>
</evidence>
<dbReference type="PROSITE" id="PS00165">
    <property type="entry name" value="DEHYDRATASE_SER_THR"/>
    <property type="match status" value="1"/>
</dbReference>
<dbReference type="GO" id="GO:0004794">
    <property type="term" value="F:threonine deaminase activity"/>
    <property type="evidence" value="ECO:0007669"/>
    <property type="project" value="TreeGrafter"/>
</dbReference>
<evidence type="ECO:0000313" key="9">
    <source>
        <dbReference type="Proteomes" id="UP000887566"/>
    </source>
</evidence>
<proteinExistence type="predicted"/>
<evidence type="ECO:0000256" key="1">
    <source>
        <dbReference type="ARBA" id="ARBA00001933"/>
    </source>
</evidence>
<sequence>MSSPVPLVDLKTLQDASAFVKASGEIRQTPVALHVDDCLRSSDHGSALPPSCTVHLKLENTQVGGSFKLRGVVNQIAHLDVEDPSAAHLFTISGGNYGKAFATLVNRKAYKNTVLMPTSAPLERVALIESLGSTVVRVDTSQLLDKVQEYQASGLTFVDSIDDHNLVNGYSSLGFELADVFQDIDVLLVPCGGGGLLAGISAAFGLLGRKTKVFGVEPEMADSMRQSFERNEAVKMPRAHSVASGLAPPFAGQLTFPLCKQFAAGICTVSDSQIIAAMKTLHESLGLLVEPSGAAGVAALLFGKVPVDLQNKTVVVVISGGNISLENFRTLSAEETHD</sequence>
<name>A0A914VX50_9BILA</name>
<evidence type="ECO:0000256" key="7">
    <source>
        <dbReference type="ARBA" id="ARBA00049406"/>
    </source>
</evidence>
<keyword evidence="9" id="KW-1185">Reference proteome</keyword>